<evidence type="ECO:0000313" key="2">
    <source>
        <dbReference type="Proteomes" id="UP000302163"/>
    </source>
</evidence>
<name>A0A4P8YK07_9ENTR</name>
<reference evidence="1 2" key="1">
    <citation type="submission" date="2019-05" db="EMBL/GenBank/DDBJ databases">
        <title>Complete genome sequence of Izhakiella calystegiae KSNA2, an endophyte isolated from beach morning glory (Calystegia soldanella).</title>
        <authorList>
            <person name="Jiang L."/>
            <person name="Jeong J.C."/>
            <person name="Kim C.Y."/>
            <person name="Kim D.H."/>
            <person name="Kim S.W."/>
            <person name="Lee j."/>
        </authorList>
    </citation>
    <scope>NUCLEOTIDE SEQUENCE [LARGE SCALE GENOMIC DNA]</scope>
    <source>
        <strain evidence="1 2">KSNA2</strain>
    </source>
</reference>
<accession>A0A4P8YK07</accession>
<dbReference type="InterPro" id="IPR011990">
    <property type="entry name" value="TPR-like_helical_dom_sf"/>
</dbReference>
<protein>
    <submittedName>
        <fullName evidence="1">DUF924 domain-containing protein</fullName>
    </submittedName>
</protein>
<sequence length="185" mass="21614">MDYREILHFWFSELKPGQWFRQSNRTDTRIRTRFFDVWQAATRGELAGWRGNISGRLAEILVLDQFSRNLWRRDARAFTQDGMALVLAQEALRQPDFGALGRVRRNFILMPFMHAESAVIQAQALRLFDIPGNEQTLRTARQHHFLIAQFGRYPHRNAVLGRDSTPGELDFMARESFAFMKRPSG</sequence>
<dbReference type="EMBL" id="CP040428">
    <property type="protein sequence ID" value="QCT20433.1"/>
    <property type="molecule type" value="Genomic_DNA"/>
</dbReference>
<proteinExistence type="predicted"/>
<dbReference type="Proteomes" id="UP000302163">
    <property type="component" value="Chromosome"/>
</dbReference>
<dbReference type="Pfam" id="PF06041">
    <property type="entry name" value="DUF924"/>
    <property type="match status" value="1"/>
</dbReference>
<gene>
    <name evidence="1" type="ORF">FEM41_12625</name>
</gene>
<keyword evidence="2" id="KW-1185">Reference proteome</keyword>
<dbReference type="Gene3D" id="1.25.40.10">
    <property type="entry name" value="Tetratricopeptide repeat domain"/>
    <property type="match status" value="1"/>
</dbReference>
<dbReference type="OrthoDB" id="7593450at2"/>
<dbReference type="SUPFAM" id="SSF48452">
    <property type="entry name" value="TPR-like"/>
    <property type="match status" value="1"/>
</dbReference>
<evidence type="ECO:0000313" key="1">
    <source>
        <dbReference type="EMBL" id="QCT20433.1"/>
    </source>
</evidence>
<dbReference type="KEGG" id="izh:FEM41_12625"/>
<organism evidence="1 2">
    <name type="scientific">Jejubacter calystegiae</name>
    <dbReference type="NCBI Taxonomy" id="2579935"/>
    <lineage>
        <taxon>Bacteria</taxon>
        <taxon>Pseudomonadati</taxon>
        <taxon>Pseudomonadota</taxon>
        <taxon>Gammaproteobacteria</taxon>
        <taxon>Enterobacterales</taxon>
        <taxon>Enterobacteriaceae</taxon>
        <taxon>Jejubacter</taxon>
    </lineage>
</organism>
<dbReference type="InterPro" id="IPR010323">
    <property type="entry name" value="DUF924"/>
</dbReference>
<dbReference type="RefSeq" id="WP_138096308.1">
    <property type="nucleotide sequence ID" value="NZ_CP040428.1"/>
</dbReference>
<dbReference type="Gene3D" id="1.20.58.320">
    <property type="entry name" value="TPR-like"/>
    <property type="match status" value="1"/>
</dbReference>
<dbReference type="AlphaFoldDB" id="A0A4P8YK07"/>